<comment type="caution">
    <text evidence="1">The sequence shown here is derived from an EMBL/GenBank/DDBJ whole genome shotgun (WGS) entry which is preliminary data.</text>
</comment>
<accession>A0ABY1NWA2</accession>
<proteinExistence type="predicted"/>
<name>A0ABY1NWA2_9BACT</name>
<organism evidence="1 2">
    <name type="scientific">Algoriphagus winogradskyi</name>
    <dbReference type="NCBI Taxonomy" id="237017"/>
    <lineage>
        <taxon>Bacteria</taxon>
        <taxon>Pseudomonadati</taxon>
        <taxon>Bacteroidota</taxon>
        <taxon>Cytophagia</taxon>
        <taxon>Cytophagales</taxon>
        <taxon>Cyclobacteriaceae</taxon>
        <taxon>Algoriphagus</taxon>
    </lineage>
</organism>
<sequence length="56" mass="6476">MRHSETITAFFHFSSLYSMKGVFSWVHSAELILAIRFGSMQSNSDRLYPLKPKNPI</sequence>
<evidence type="ECO:0000313" key="1">
    <source>
        <dbReference type="EMBL" id="SMP19671.1"/>
    </source>
</evidence>
<reference evidence="1 2" key="1">
    <citation type="submission" date="2017-05" db="EMBL/GenBank/DDBJ databases">
        <authorList>
            <person name="Varghese N."/>
            <person name="Submissions S."/>
        </authorList>
    </citation>
    <scope>NUCLEOTIDE SEQUENCE [LARGE SCALE GENOMIC DNA]</scope>
    <source>
        <strain evidence="1 2">DSM 15360</strain>
    </source>
</reference>
<keyword evidence="2" id="KW-1185">Reference proteome</keyword>
<protein>
    <submittedName>
        <fullName evidence="1">Uncharacterized protein</fullName>
    </submittedName>
</protein>
<dbReference type="Proteomes" id="UP001157915">
    <property type="component" value="Unassembled WGS sequence"/>
</dbReference>
<evidence type="ECO:0000313" key="2">
    <source>
        <dbReference type="Proteomes" id="UP001157915"/>
    </source>
</evidence>
<gene>
    <name evidence="1" type="ORF">SAMN06265367_10312</name>
</gene>
<dbReference type="EMBL" id="FXUA01000003">
    <property type="protein sequence ID" value="SMP19671.1"/>
    <property type="molecule type" value="Genomic_DNA"/>
</dbReference>